<reference evidence="2 3" key="1">
    <citation type="submission" date="2012-04" db="EMBL/GenBank/DDBJ databases">
        <title>The Genome Sequence of Afipia clevelandensis ATCC 49720.</title>
        <authorList>
            <consortium name="The Broad Institute Genome Sequencing Platform"/>
            <person name="Earl A."/>
            <person name="Ward D."/>
            <person name="Feldgarden M."/>
            <person name="Gevers D."/>
            <person name="Huys G."/>
            <person name="Walker B."/>
            <person name="Young S.K."/>
            <person name="Zeng Q."/>
            <person name="Gargeya S."/>
            <person name="Fitzgerald M."/>
            <person name="Haas B."/>
            <person name="Abouelleil A."/>
            <person name="Alvarado L."/>
            <person name="Arachchi H.M."/>
            <person name="Berlin A."/>
            <person name="Chapman S.B."/>
            <person name="Goldberg J."/>
            <person name="Griggs A."/>
            <person name="Gujja S."/>
            <person name="Hansen M."/>
            <person name="Howarth C."/>
            <person name="Imamovic A."/>
            <person name="Larimer J."/>
            <person name="McCowen C."/>
            <person name="Montmayeur A."/>
            <person name="Murphy C."/>
            <person name="Neiman D."/>
            <person name="Pearson M."/>
            <person name="Priest M."/>
            <person name="Roberts A."/>
            <person name="Saif S."/>
            <person name="Shea T."/>
            <person name="Sisk P."/>
            <person name="Sykes S."/>
            <person name="Wortman J."/>
            <person name="Nusbaum C."/>
            <person name="Birren B."/>
        </authorList>
    </citation>
    <scope>NUCLEOTIDE SEQUENCE [LARGE SCALE GENOMIC DNA]</scope>
    <source>
        <strain evidence="2 3">ATCC 49720</strain>
    </source>
</reference>
<evidence type="ECO:0000313" key="2">
    <source>
        <dbReference type="EMBL" id="EKS38913.1"/>
    </source>
</evidence>
<gene>
    <name evidence="2" type="ORF">HMPREF9696_01382</name>
</gene>
<sequence>MGIFRNAACAPKHSPLQIHGWFMMTDSIIAHRAFRSRTSKFAHVIERFGLSMAGASCGLFVAAQVSNARIEILSSVGMSLALMVLGAIGFYLGIDVPPHRNARLHLLRNGSTSEAPPTTDPVELLSSAGTFLAAIVAFISVYAIVTDAETSTTVLVLLAIGWLVGVVIQIVAGTTARMRKT</sequence>
<dbReference type="Proteomes" id="UP000001095">
    <property type="component" value="Unassembled WGS sequence"/>
</dbReference>
<dbReference type="HOGENOM" id="CLU_123335_1_0_5"/>
<evidence type="ECO:0000256" key="1">
    <source>
        <dbReference type="SAM" id="Phobius"/>
    </source>
</evidence>
<dbReference type="AlphaFoldDB" id="K8PKK2"/>
<keyword evidence="1" id="KW-0472">Membrane</keyword>
<feature type="transmembrane region" description="Helical" evidence="1">
    <location>
        <begin position="151"/>
        <end position="172"/>
    </location>
</feature>
<accession>K8PKK2</accession>
<feature type="transmembrane region" description="Helical" evidence="1">
    <location>
        <begin position="124"/>
        <end position="145"/>
    </location>
</feature>
<dbReference type="EMBL" id="AGWY01000006">
    <property type="protein sequence ID" value="EKS38913.1"/>
    <property type="molecule type" value="Genomic_DNA"/>
</dbReference>
<comment type="caution">
    <text evidence="2">The sequence shown here is derived from an EMBL/GenBank/DDBJ whole genome shotgun (WGS) entry which is preliminary data.</text>
</comment>
<name>K8PKK2_9BRAD</name>
<protein>
    <submittedName>
        <fullName evidence="2">Uncharacterized protein</fullName>
    </submittedName>
</protein>
<proteinExistence type="predicted"/>
<dbReference type="PATRIC" id="fig|883079.3.peg.1401"/>
<organism evidence="2 3">
    <name type="scientific">Afipia clevelandensis ATCC 49720</name>
    <dbReference type="NCBI Taxonomy" id="883079"/>
    <lineage>
        <taxon>Bacteria</taxon>
        <taxon>Pseudomonadati</taxon>
        <taxon>Pseudomonadota</taxon>
        <taxon>Alphaproteobacteria</taxon>
        <taxon>Hyphomicrobiales</taxon>
        <taxon>Nitrobacteraceae</taxon>
        <taxon>Afipia</taxon>
    </lineage>
</organism>
<keyword evidence="1" id="KW-1133">Transmembrane helix</keyword>
<evidence type="ECO:0000313" key="3">
    <source>
        <dbReference type="Proteomes" id="UP000001095"/>
    </source>
</evidence>
<keyword evidence="1" id="KW-0812">Transmembrane</keyword>
<feature type="transmembrane region" description="Helical" evidence="1">
    <location>
        <begin position="72"/>
        <end position="94"/>
    </location>
</feature>
<keyword evidence="3" id="KW-1185">Reference proteome</keyword>